<comment type="similarity">
    <text evidence="3">Belongs to the CEP43 family.</text>
</comment>
<reference evidence="9" key="1">
    <citation type="submission" date="2021-02" db="EMBL/GenBank/DDBJ databases">
        <title>First Annotated Genome of the Yellow-green Alga Tribonema minus.</title>
        <authorList>
            <person name="Mahan K.M."/>
        </authorList>
    </citation>
    <scope>NUCLEOTIDE SEQUENCE</scope>
    <source>
        <strain evidence="9">UTEX B ZZ1240</strain>
    </source>
</reference>
<protein>
    <recommendedName>
        <fullName evidence="8">FGFR1 oncogene partner (FOP) N-terminal dimerisation domain-containing protein</fullName>
    </recommendedName>
</protein>
<keyword evidence="4" id="KW-0963">Cytoplasm</keyword>
<dbReference type="Gene3D" id="1.20.960.40">
    <property type="match status" value="1"/>
</dbReference>
<evidence type="ECO:0000256" key="6">
    <source>
        <dbReference type="ARBA" id="ARBA00023212"/>
    </source>
</evidence>
<evidence type="ECO:0000259" key="8">
    <source>
        <dbReference type="Pfam" id="PF09398"/>
    </source>
</evidence>
<dbReference type="InterPro" id="IPR006594">
    <property type="entry name" value="LisH"/>
</dbReference>
<dbReference type="EMBL" id="JAFCMP010000511">
    <property type="protein sequence ID" value="KAG5178948.1"/>
    <property type="molecule type" value="Genomic_DNA"/>
</dbReference>
<feature type="domain" description="FGFR1 oncogene partner (FOP) N-terminal dimerisation" evidence="8">
    <location>
        <begin position="72"/>
        <end position="139"/>
    </location>
</feature>
<evidence type="ECO:0000256" key="1">
    <source>
        <dbReference type="ARBA" id="ARBA00004120"/>
    </source>
</evidence>
<proteinExistence type="inferred from homology"/>
<evidence type="ECO:0000313" key="9">
    <source>
        <dbReference type="EMBL" id="KAG5178948.1"/>
    </source>
</evidence>
<evidence type="ECO:0000256" key="4">
    <source>
        <dbReference type="ARBA" id="ARBA00022490"/>
    </source>
</evidence>
<gene>
    <name evidence="9" type="ORF">JKP88DRAFT_168316</name>
</gene>
<dbReference type="InterPro" id="IPR018993">
    <property type="entry name" value="FOP_dimerisation-dom_N"/>
</dbReference>
<organism evidence="9 10">
    <name type="scientific">Tribonema minus</name>
    <dbReference type="NCBI Taxonomy" id="303371"/>
    <lineage>
        <taxon>Eukaryota</taxon>
        <taxon>Sar</taxon>
        <taxon>Stramenopiles</taxon>
        <taxon>Ochrophyta</taxon>
        <taxon>PX clade</taxon>
        <taxon>Xanthophyceae</taxon>
        <taxon>Tribonematales</taxon>
        <taxon>Tribonemataceae</taxon>
        <taxon>Tribonema</taxon>
    </lineage>
</organism>
<dbReference type="OrthoDB" id="5970631at2759"/>
<keyword evidence="10" id="KW-1185">Reference proteome</keyword>
<dbReference type="Pfam" id="PF09398">
    <property type="entry name" value="FOP_dimer"/>
    <property type="match status" value="1"/>
</dbReference>
<evidence type="ECO:0000256" key="3">
    <source>
        <dbReference type="ARBA" id="ARBA00005385"/>
    </source>
</evidence>
<evidence type="ECO:0000313" key="10">
    <source>
        <dbReference type="Proteomes" id="UP000664859"/>
    </source>
</evidence>
<dbReference type="GO" id="GO:0030030">
    <property type="term" value="P:cell projection organization"/>
    <property type="evidence" value="ECO:0007669"/>
    <property type="project" value="UniProtKB-KW"/>
</dbReference>
<dbReference type="GO" id="GO:0005813">
    <property type="term" value="C:centrosome"/>
    <property type="evidence" value="ECO:0007669"/>
    <property type="project" value="UniProtKB-SubCell"/>
</dbReference>
<name>A0A835YQT6_9STRA</name>
<keyword evidence="5" id="KW-0970">Cilium biogenesis/degradation</keyword>
<keyword evidence="7" id="KW-0966">Cell projection</keyword>
<accession>A0A835YQT6</accession>
<sequence length="207" mass="22847">MAQEAQVLEADDAPLQQEGAAGTLDDLKDALVDALESSGALGKLRARVRAEVFKSLEPEELATRETAPPLSNANLIINELIRDYFEYNGYSHALSVFLSESCQPDDASLSRGFIRDELGVSEELDSARQKQLPLLYGILHMLQKWKRDSEQQPALEGPQASPQGTDVLSAAYCMWNCSDLTRMAVHQLACNRSLCDVAVQIGWLRQP</sequence>
<evidence type="ECO:0000256" key="7">
    <source>
        <dbReference type="ARBA" id="ARBA00023273"/>
    </source>
</evidence>
<dbReference type="Proteomes" id="UP000664859">
    <property type="component" value="Unassembled WGS sequence"/>
</dbReference>
<comment type="caution">
    <text evidence="9">The sequence shown here is derived from an EMBL/GenBank/DDBJ whole genome shotgun (WGS) entry which is preliminary data.</text>
</comment>
<evidence type="ECO:0000256" key="5">
    <source>
        <dbReference type="ARBA" id="ARBA00022794"/>
    </source>
</evidence>
<dbReference type="AlphaFoldDB" id="A0A835YQT6"/>
<comment type="subcellular location">
    <subcellularLocation>
        <location evidence="1">Cytoplasm</location>
        <location evidence="1">Cytoskeleton</location>
        <location evidence="1">Cilium basal body</location>
    </subcellularLocation>
    <subcellularLocation>
        <location evidence="2">Cytoplasm</location>
        <location evidence="2">Cytoskeleton</location>
        <location evidence="2">Microtubule organizing center</location>
        <location evidence="2">Centrosome</location>
    </subcellularLocation>
</comment>
<evidence type="ECO:0000256" key="2">
    <source>
        <dbReference type="ARBA" id="ARBA00004300"/>
    </source>
</evidence>
<dbReference type="PANTHER" id="PTHR15431">
    <property type="entry name" value="FGFR1 ONCOGENE PARTNER/LISH DOMAIN-CONTAINING PROTEIN"/>
    <property type="match status" value="1"/>
</dbReference>
<keyword evidence="6" id="KW-0206">Cytoskeleton</keyword>
<dbReference type="PROSITE" id="PS50896">
    <property type="entry name" value="LISH"/>
    <property type="match status" value="1"/>
</dbReference>
<dbReference type="PANTHER" id="PTHR15431:SF4">
    <property type="entry name" value="PROTEIN TONNEAU 1B"/>
    <property type="match status" value="1"/>
</dbReference>
<dbReference type="GO" id="GO:0034453">
    <property type="term" value="P:microtubule anchoring"/>
    <property type="evidence" value="ECO:0007669"/>
    <property type="project" value="InterPro"/>
</dbReference>